<dbReference type="AlphaFoldDB" id="A0A8X8BPF8"/>
<feature type="domain" description="Sm" evidence="2">
    <location>
        <begin position="34"/>
        <end position="118"/>
    </location>
</feature>
<gene>
    <name evidence="3" type="primary">Snrpb</name>
    <name evidence="3" type="ORF">GTO96_0008276</name>
</gene>
<dbReference type="PANTHER" id="PTHR14508">
    <property type="entry name" value="SNRPN UPSTREAM READING FRAME PROTEIN, SNURF"/>
    <property type="match status" value="1"/>
</dbReference>
<organism evidence="3 4">
    <name type="scientific">Polypterus senegalus</name>
    <name type="common">Senegal bichir</name>
    <dbReference type="NCBI Taxonomy" id="55291"/>
    <lineage>
        <taxon>Eukaryota</taxon>
        <taxon>Metazoa</taxon>
        <taxon>Chordata</taxon>
        <taxon>Craniata</taxon>
        <taxon>Vertebrata</taxon>
        <taxon>Euteleostomi</taxon>
        <taxon>Actinopterygii</taxon>
        <taxon>Polypteriformes</taxon>
        <taxon>Polypteridae</taxon>
        <taxon>Polypterus</taxon>
    </lineage>
</organism>
<reference evidence="3 4" key="1">
    <citation type="journal article" date="2021" name="Cell">
        <title>Tracing the genetic footprints of vertebrate landing in non-teleost ray-finned fishes.</title>
        <authorList>
            <person name="Bi X."/>
            <person name="Wang K."/>
            <person name="Yang L."/>
            <person name="Pan H."/>
            <person name="Jiang H."/>
            <person name="Wei Q."/>
            <person name="Fang M."/>
            <person name="Yu H."/>
            <person name="Zhu C."/>
            <person name="Cai Y."/>
            <person name="He Y."/>
            <person name="Gan X."/>
            <person name="Zeng H."/>
            <person name="Yu D."/>
            <person name="Zhu Y."/>
            <person name="Jiang H."/>
            <person name="Qiu Q."/>
            <person name="Yang H."/>
            <person name="Zhang Y.E."/>
            <person name="Wang W."/>
            <person name="Zhu M."/>
            <person name="He S."/>
            <person name="Zhang G."/>
        </authorList>
    </citation>
    <scope>NUCLEOTIDE SEQUENCE [LARGE SCALE GENOMIC DNA]</scope>
    <source>
        <strain evidence="3">Bchr_013</strain>
    </source>
</reference>
<name>A0A8X8BPF8_POLSE</name>
<dbReference type="GO" id="GO:0016607">
    <property type="term" value="C:nuclear speck"/>
    <property type="evidence" value="ECO:0007669"/>
    <property type="project" value="TreeGrafter"/>
</dbReference>
<dbReference type="Pfam" id="PF01423">
    <property type="entry name" value="LSM"/>
    <property type="match status" value="1"/>
</dbReference>
<feature type="non-terminal residue" evidence="3">
    <location>
        <position position="1"/>
    </location>
</feature>
<dbReference type="Gene3D" id="2.30.30.100">
    <property type="match status" value="1"/>
</dbReference>
<feature type="non-terminal residue" evidence="3">
    <location>
        <position position="411"/>
    </location>
</feature>
<dbReference type="InterPro" id="IPR010920">
    <property type="entry name" value="LSM_dom_sf"/>
</dbReference>
<feature type="region of interest" description="Disordered" evidence="1">
    <location>
        <begin position="136"/>
        <end position="167"/>
    </location>
</feature>
<sequence length="411" mass="45398">MDAILRKIRSKKIYVVVDETINNRNHIVLNIVIGKSSKMLQHIDYRMRCILQDGRIFIGTFKAFDKHMNLILCDCDEFRKINHKIDQFSISGYVLTHFDLLAKISETLIVVMTPQGRGTVAAAAAAAGASIAGAPTQYPPGRGAPPPPMARGAPPPGMMGPPPGMRPPMGPPMGMPPGRGAPMGMPPPGMRPPPPGMRGEQAGCMDEVGQLTREQGTQVYEATEISRASRRTQHEKLLEFIIKGQGADDQLLIAAEFRRIVSADLKKTFFDGLDKYLPGLLRLYRARDSRIEELRSLVQSVDVDPTPDEDIVRGMNIGLLLITEENPASFLPQEIIDVAVVLEEQIVLHDLKDVPNAFVLLMGLLYALNINYPKELRNTFEVIQKILMNIGGDTCSAKVHGLRNRLLQKTL</sequence>
<comment type="caution">
    <text evidence="3">The sequence shown here is derived from an EMBL/GenBank/DDBJ whole genome shotgun (WGS) entry which is preliminary data.</text>
</comment>
<feature type="compositionally biased region" description="Pro residues" evidence="1">
    <location>
        <begin position="142"/>
        <end position="167"/>
    </location>
</feature>
<dbReference type="PANTHER" id="PTHR14508:SF2">
    <property type="entry name" value="SNRPN UPSTREAM READING FRAME PROTEIN-RELATED"/>
    <property type="match status" value="1"/>
</dbReference>
<evidence type="ECO:0000313" key="3">
    <source>
        <dbReference type="EMBL" id="KAG2461581.1"/>
    </source>
</evidence>
<protein>
    <submittedName>
        <fullName evidence="3">RSMB protein</fullName>
    </submittedName>
</protein>
<dbReference type="InterPro" id="IPR001163">
    <property type="entry name" value="Sm_dom_euk/arc"/>
</dbReference>
<accession>A0A8X8BPF8</accession>
<dbReference type="GO" id="GO:0003723">
    <property type="term" value="F:RNA binding"/>
    <property type="evidence" value="ECO:0007669"/>
    <property type="project" value="InterPro"/>
</dbReference>
<evidence type="ECO:0000256" key="1">
    <source>
        <dbReference type="SAM" id="MobiDB-lite"/>
    </source>
</evidence>
<dbReference type="EMBL" id="JAATIS010004524">
    <property type="protein sequence ID" value="KAG2461581.1"/>
    <property type="molecule type" value="Genomic_DNA"/>
</dbReference>
<dbReference type="CDD" id="cd01717">
    <property type="entry name" value="Sm_B"/>
    <property type="match status" value="1"/>
</dbReference>
<dbReference type="SUPFAM" id="SSF50182">
    <property type="entry name" value="Sm-like ribonucleoproteins"/>
    <property type="match status" value="1"/>
</dbReference>
<evidence type="ECO:0000259" key="2">
    <source>
        <dbReference type="PROSITE" id="PS52002"/>
    </source>
</evidence>
<dbReference type="SMART" id="SM00651">
    <property type="entry name" value="Sm"/>
    <property type="match status" value="1"/>
</dbReference>
<proteinExistence type="predicted"/>
<dbReference type="Proteomes" id="UP000886611">
    <property type="component" value="Unassembled WGS sequence"/>
</dbReference>
<dbReference type="InterPro" id="IPR047575">
    <property type="entry name" value="Sm"/>
</dbReference>
<dbReference type="PROSITE" id="PS52002">
    <property type="entry name" value="SM"/>
    <property type="match status" value="1"/>
</dbReference>
<keyword evidence="4" id="KW-1185">Reference proteome</keyword>
<evidence type="ECO:0000313" key="4">
    <source>
        <dbReference type="Proteomes" id="UP000886611"/>
    </source>
</evidence>